<dbReference type="Proteomes" id="UP000033854">
    <property type="component" value="Unassembled WGS sequence"/>
</dbReference>
<gene>
    <name evidence="2" type="ORF">UV06_C0001G0206</name>
</gene>
<protein>
    <submittedName>
        <fullName evidence="2">Uncharacterized protein</fullName>
    </submittedName>
</protein>
<comment type="caution">
    <text evidence="2">The sequence shown here is derived from an EMBL/GenBank/DDBJ whole genome shotgun (WGS) entry which is preliminary data.</text>
</comment>
<evidence type="ECO:0000256" key="1">
    <source>
        <dbReference type="SAM" id="Phobius"/>
    </source>
</evidence>
<organism evidence="2 3">
    <name type="scientific">Candidatus Collierbacteria bacterium GW2011_GWA2_42_17</name>
    <dbReference type="NCBI Taxonomy" id="1618378"/>
    <lineage>
        <taxon>Bacteria</taxon>
        <taxon>Candidatus Collieribacteriota</taxon>
    </lineage>
</organism>
<dbReference type="EMBL" id="LCDA01000001">
    <property type="protein sequence ID" value="KKS43472.1"/>
    <property type="molecule type" value="Genomic_DNA"/>
</dbReference>
<evidence type="ECO:0000313" key="3">
    <source>
        <dbReference type="Proteomes" id="UP000033854"/>
    </source>
</evidence>
<dbReference type="AlphaFoldDB" id="A0A0G0Z405"/>
<keyword evidence="1" id="KW-1133">Transmembrane helix</keyword>
<accession>A0A0G0Z405</accession>
<proteinExistence type="predicted"/>
<evidence type="ECO:0000313" key="2">
    <source>
        <dbReference type="EMBL" id="KKS43472.1"/>
    </source>
</evidence>
<name>A0A0G0Z405_9BACT</name>
<keyword evidence="1" id="KW-0472">Membrane</keyword>
<keyword evidence="1" id="KW-0812">Transmembrane</keyword>
<dbReference type="Pfam" id="PF18901">
    <property type="entry name" value="DUF5657"/>
    <property type="match status" value="1"/>
</dbReference>
<dbReference type="InterPro" id="IPR043716">
    <property type="entry name" value="DUF5657"/>
</dbReference>
<reference evidence="2 3" key="1">
    <citation type="journal article" date="2015" name="Nature">
        <title>rRNA introns, odd ribosomes, and small enigmatic genomes across a large radiation of phyla.</title>
        <authorList>
            <person name="Brown C.T."/>
            <person name="Hug L.A."/>
            <person name="Thomas B.C."/>
            <person name="Sharon I."/>
            <person name="Castelle C.J."/>
            <person name="Singh A."/>
            <person name="Wilkins M.J."/>
            <person name="Williams K.H."/>
            <person name="Banfield J.F."/>
        </authorList>
    </citation>
    <scope>NUCLEOTIDE SEQUENCE [LARGE SCALE GENOMIC DNA]</scope>
</reference>
<feature type="transmembrane region" description="Helical" evidence="1">
    <location>
        <begin position="12"/>
        <end position="34"/>
    </location>
</feature>
<sequence length="73" mass="8151">METILEAQITVSLIVGIMAKIMMVLLLFMALVMIRQTSLMDRVIKLPVGGSIKYLVWSFFGLLLLLTVIVVLV</sequence>
<feature type="transmembrane region" description="Helical" evidence="1">
    <location>
        <begin position="54"/>
        <end position="72"/>
    </location>
</feature>